<keyword evidence="2" id="KW-1185">Reference proteome</keyword>
<comment type="caution">
    <text evidence="1">The sequence shown here is derived from an EMBL/GenBank/DDBJ whole genome shotgun (WGS) entry which is preliminary data.</text>
</comment>
<evidence type="ECO:0000313" key="2">
    <source>
        <dbReference type="Proteomes" id="UP000657200"/>
    </source>
</evidence>
<dbReference type="RefSeq" id="WP_173567990.1">
    <property type="nucleotide sequence ID" value="NZ_WOTE01000003.1"/>
</dbReference>
<reference evidence="1 2" key="1">
    <citation type="journal article" date="2020" name="Int. J. Syst. Evol. Microbiol.">
        <title>Novel acetic acid bacteria from cider fermentations: Acetobacter conturbans sp. nov. and Acetobacter fallax sp. nov.</title>
        <authorList>
            <person name="Sombolestani A.S."/>
            <person name="Cleenwerck I."/>
            <person name="Cnockaert M."/>
            <person name="Borremans W."/>
            <person name="Wieme A.D."/>
            <person name="De Vuyst L."/>
            <person name="Vandamme P."/>
        </authorList>
    </citation>
    <scope>NUCLEOTIDE SEQUENCE [LARGE SCALE GENOMIC DNA]</scope>
    <source>
        <strain evidence="1 2">LMG 23848</strain>
    </source>
</reference>
<sequence>MANKTKIEIISAIFCDEVRKEASGKDIIIGATPNGVSVLKFPAKIRGSFWLHAKATNVEKKQYSMKVELRKKKTDEIVYGVKIGISANEAAPIDYFALTPPRFILSVDCEEIFSLFFSFDDDKFKHIIDIPIKKATNPPLPFDRRE</sequence>
<protein>
    <submittedName>
        <fullName evidence="1">Uncharacterized protein</fullName>
    </submittedName>
</protein>
<organism evidence="1 2">
    <name type="scientific">Acetobacter ghanensis</name>
    <dbReference type="NCBI Taxonomy" id="431306"/>
    <lineage>
        <taxon>Bacteria</taxon>
        <taxon>Pseudomonadati</taxon>
        <taxon>Pseudomonadota</taxon>
        <taxon>Alphaproteobacteria</taxon>
        <taxon>Acetobacterales</taxon>
        <taxon>Acetobacteraceae</taxon>
        <taxon>Acetobacter</taxon>
    </lineage>
</organism>
<name>A0ABX0KL82_9PROT</name>
<dbReference type="Pfam" id="PF22091">
    <property type="entry name" value="DUF6941"/>
    <property type="match status" value="1"/>
</dbReference>
<evidence type="ECO:0000313" key="1">
    <source>
        <dbReference type="EMBL" id="NHO39484.1"/>
    </source>
</evidence>
<gene>
    <name evidence="1" type="ORF">GOB80_07250</name>
</gene>
<accession>A0ABX0KL82</accession>
<dbReference type="Proteomes" id="UP000657200">
    <property type="component" value="Unassembled WGS sequence"/>
</dbReference>
<dbReference type="EMBL" id="WOTE01000003">
    <property type="protein sequence ID" value="NHO39484.1"/>
    <property type="molecule type" value="Genomic_DNA"/>
</dbReference>
<proteinExistence type="predicted"/>
<dbReference type="InterPro" id="IPR054221">
    <property type="entry name" value="DUF6941"/>
</dbReference>